<comment type="caution">
    <text evidence="1">The sequence shown here is derived from an EMBL/GenBank/DDBJ whole genome shotgun (WGS) entry which is preliminary data.</text>
</comment>
<protein>
    <submittedName>
        <fullName evidence="1">Uncharacterized protein</fullName>
    </submittedName>
</protein>
<evidence type="ECO:0000313" key="2">
    <source>
        <dbReference type="Proteomes" id="UP000290289"/>
    </source>
</evidence>
<dbReference type="AlphaFoldDB" id="A0A498HGB6"/>
<proteinExistence type="predicted"/>
<sequence length="80" mass="9178">MTKIMIGRTSCMHGNMVCKSHAISRFLAYAILLLFCPARDTLTYENPISAGSETSVSAKGKFELGFFTPFSFTYRKRWRW</sequence>
<organism evidence="1 2">
    <name type="scientific">Malus domestica</name>
    <name type="common">Apple</name>
    <name type="synonym">Pyrus malus</name>
    <dbReference type="NCBI Taxonomy" id="3750"/>
    <lineage>
        <taxon>Eukaryota</taxon>
        <taxon>Viridiplantae</taxon>
        <taxon>Streptophyta</taxon>
        <taxon>Embryophyta</taxon>
        <taxon>Tracheophyta</taxon>
        <taxon>Spermatophyta</taxon>
        <taxon>Magnoliopsida</taxon>
        <taxon>eudicotyledons</taxon>
        <taxon>Gunneridae</taxon>
        <taxon>Pentapetalae</taxon>
        <taxon>rosids</taxon>
        <taxon>fabids</taxon>
        <taxon>Rosales</taxon>
        <taxon>Rosaceae</taxon>
        <taxon>Amygdaloideae</taxon>
        <taxon>Maleae</taxon>
        <taxon>Malus</taxon>
    </lineage>
</organism>
<accession>A0A498HGB6</accession>
<dbReference type="EMBL" id="RDQH01000343">
    <property type="protein sequence ID" value="RXH68103.1"/>
    <property type="molecule type" value="Genomic_DNA"/>
</dbReference>
<evidence type="ECO:0000313" key="1">
    <source>
        <dbReference type="EMBL" id="RXH68103.1"/>
    </source>
</evidence>
<keyword evidence="2" id="KW-1185">Reference proteome</keyword>
<dbReference type="Proteomes" id="UP000290289">
    <property type="component" value="Chromosome 17"/>
</dbReference>
<name>A0A498HGB6_MALDO</name>
<reference evidence="1 2" key="1">
    <citation type="submission" date="2018-10" db="EMBL/GenBank/DDBJ databases">
        <title>A high-quality apple genome assembly.</title>
        <authorList>
            <person name="Hu J."/>
        </authorList>
    </citation>
    <scope>NUCLEOTIDE SEQUENCE [LARGE SCALE GENOMIC DNA]</scope>
    <source>
        <strain evidence="2">cv. HFTH1</strain>
        <tissue evidence="1">Young leaf</tissue>
    </source>
</reference>
<gene>
    <name evidence="1" type="ORF">DVH24_028250</name>
</gene>